<evidence type="ECO:0000313" key="3">
    <source>
        <dbReference type="Proteomes" id="UP001589611"/>
    </source>
</evidence>
<reference evidence="2 3" key="1">
    <citation type="submission" date="2024-09" db="EMBL/GenBank/DDBJ databases">
        <authorList>
            <person name="Sun Q."/>
            <person name="Mori K."/>
        </authorList>
    </citation>
    <scope>NUCLEOTIDE SEQUENCE [LARGE SCALE GENOMIC DNA]</scope>
    <source>
        <strain evidence="2 3">JCM 1342</strain>
    </source>
</reference>
<dbReference type="EMBL" id="JBHMBE010000001">
    <property type="protein sequence ID" value="MFB9644715.1"/>
    <property type="molecule type" value="Genomic_DNA"/>
</dbReference>
<name>A0ABV5SWH9_9MICO</name>
<evidence type="ECO:0000256" key="1">
    <source>
        <dbReference type="SAM" id="SignalP"/>
    </source>
</evidence>
<dbReference type="RefSeq" id="WP_344711514.1">
    <property type="nucleotide sequence ID" value="NZ_BAAAWH010000001.1"/>
</dbReference>
<evidence type="ECO:0008006" key="4">
    <source>
        <dbReference type="Google" id="ProtNLM"/>
    </source>
</evidence>
<dbReference type="PROSITE" id="PS51257">
    <property type="entry name" value="PROKAR_LIPOPROTEIN"/>
    <property type="match status" value="1"/>
</dbReference>
<gene>
    <name evidence="2" type="ORF">ACFFPJ_02765</name>
</gene>
<sequence length="241" mass="24410">MILARRLLALPAAVLLAGIALAGCATPVAGGPSSSPGSSTGGSTEQEIDAAWLDNGRMIGIVTQGSSGCVPIAEDATLDGAVLSVTLVEPDAQTACTADYAPRVTLVSLPEGVDPAQDLEIQVTGDGRHGDTDLDGVAGLTPGAETDYLPTAGWTDADGQFVILTWGSSTCAPMIETVTTSGPSDVTVVFASPPADQVCTMDMAPRAVIATVQGLEDDSETFAVLTGAEFDNVRIPIVGEH</sequence>
<dbReference type="Proteomes" id="UP001589611">
    <property type="component" value="Unassembled WGS sequence"/>
</dbReference>
<evidence type="ECO:0000313" key="2">
    <source>
        <dbReference type="EMBL" id="MFB9644715.1"/>
    </source>
</evidence>
<proteinExistence type="predicted"/>
<keyword evidence="3" id="KW-1185">Reference proteome</keyword>
<accession>A0ABV5SWH9</accession>
<feature type="signal peptide" evidence="1">
    <location>
        <begin position="1"/>
        <end position="22"/>
    </location>
</feature>
<keyword evidence="1" id="KW-0732">Signal</keyword>
<comment type="caution">
    <text evidence="2">The sequence shown here is derived from an EMBL/GenBank/DDBJ whole genome shotgun (WGS) entry which is preliminary data.</text>
</comment>
<feature type="chain" id="PRO_5047184107" description="Lipoprotein" evidence="1">
    <location>
        <begin position="23"/>
        <end position="241"/>
    </location>
</feature>
<protein>
    <recommendedName>
        <fullName evidence="4">Lipoprotein</fullName>
    </recommendedName>
</protein>
<organism evidence="2 3">
    <name type="scientific">Microbacterium terregens</name>
    <dbReference type="NCBI Taxonomy" id="69363"/>
    <lineage>
        <taxon>Bacteria</taxon>
        <taxon>Bacillati</taxon>
        <taxon>Actinomycetota</taxon>
        <taxon>Actinomycetes</taxon>
        <taxon>Micrococcales</taxon>
        <taxon>Microbacteriaceae</taxon>
        <taxon>Microbacterium</taxon>
    </lineage>
</organism>